<dbReference type="Proteomes" id="UP000219439">
    <property type="component" value="Unassembled WGS sequence"/>
</dbReference>
<evidence type="ECO:0000259" key="6">
    <source>
        <dbReference type="Pfam" id="PF00149"/>
    </source>
</evidence>
<dbReference type="AlphaFoldDB" id="A0A285PGQ6"/>
<dbReference type="InterPro" id="IPR004843">
    <property type="entry name" value="Calcineurin-like_PHP"/>
</dbReference>
<keyword evidence="2" id="KW-0378">Hydrolase</keyword>
<dbReference type="Gene3D" id="3.60.21.10">
    <property type="match status" value="1"/>
</dbReference>
<evidence type="ECO:0000256" key="2">
    <source>
        <dbReference type="ARBA" id="ARBA00022801"/>
    </source>
</evidence>
<dbReference type="PANTHER" id="PTHR42988:SF2">
    <property type="entry name" value="CYCLIC NUCLEOTIDE PHOSPHODIESTERASE CBUA0032-RELATED"/>
    <property type="match status" value="1"/>
</dbReference>
<evidence type="ECO:0000313" key="8">
    <source>
        <dbReference type="Proteomes" id="UP000219439"/>
    </source>
</evidence>
<accession>A0A285PGQ6</accession>
<keyword evidence="1" id="KW-0479">Metal-binding</keyword>
<dbReference type="GO" id="GO:0046872">
    <property type="term" value="F:metal ion binding"/>
    <property type="evidence" value="ECO:0007669"/>
    <property type="project" value="UniProtKB-KW"/>
</dbReference>
<gene>
    <name evidence="7" type="ORF">SAMN06265368_4011</name>
</gene>
<protein>
    <submittedName>
        <fullName evidence="7">3',5'-cyclic AMP phosphodiesterase CpdA</fullName>
    </submittedName>
</protein>
<dbReference type="PANTHER" id="PTHR42988">
    <property type="entry name" value="PHOSPHOHYDROLASE"/>
    <property type="match status" value="1"/>
</dbReference>
<evidence type="ECO:0000256" key="5">
    <source>
        <dbReference type="SAM" id="MobiDB-lite"/>
    </source>
</evidence>
<feature type="compositionally biased region" description="Basic and acidic residues" evidence="5">
    <location>
        <begin position="287"/>
        <end position="301"/>
    </location>
</feature>
<organism evidence="7 8">
    <name type="scientific">Cohaesibacter gelatinilyticus</name>
    <dbReference type="NCBI Taxonomy" id="372072"/>
    <lineage>
        <taxon>Bacteria</taxon>
        <taxon>Pseudomonadati</taxon>
        <taxon>Pseudomonadota</taxon>
        <taxon>Alphaproteobacteria</taxon>
        <taxon>Hyphomicrobiales</taxon>
        <taxon>Cohaesibacteraceae</taxon>
    </lineage>
</organism>
<dbReference type="GO" id="GO:0016787">
    <property type="term" value="F:hydrolase activity"/>
    <property type="evidence" value="ECO:0007669"/>
    <property type="project" value="UniProtKB-KW"/>
</dbReference>
<feature type="domain" description="Calcineurin-like phosphoesterase" evidence="6">
    <location>
        <begin position="4"/>
        <end position="225"/>
    </location>
</feature>
<proteinExistence type="inferred from homology"/>
<dbReference type="EMBL" id="OBEL01000006">
    <property type="protein sequence ID" value="SNZ20900.1"/>
    <property type="molecule type" value="Genomic_DNA"/>
</dbReference>
<dbReference type="SUPFAM" id="SSF56300">
    <property type="entry name" value="Metallo-dependent phosphatases"/>
    <property type="match status" value="1"/>
</dbReference>
<keyword evidence="3" id="KW-0408">Iron</keyword>
<name>A0A285PGQ6_9HYPH</name>
<evidence type="ECO:0000256" key="3">
    <source>
        <dbReference type="ARBA" id="ARBA00023004"/>
    </source>
</evidence>
<evidence type="ECO:0000313" key="7">
    <source>
        <dbReference type="EMBL" id="SNZ20900.1"/>
    </source>
</evidence>
<evidence type="ECO:0000256" key="4">
    <source>
        <dbReference type="ARBA" id="ARBA00025742"/>
    </source>
</evidence>
<dbReference type="OrthoDB" id="9794568at2"/>
<reference evidence="7 8" key="1">
    <citation type="submission" date="2017-09" db="EMBL/GenBank/DDBJ databases">
        <authorList>
            <person name="Ehlers B."/>
            <person name="Leendertz F.H."/>
        </authorList>
    </citation>
    <scope>NUCLEOTIDE SEQUENCE [LARGE SCALE GENOMIC DNA]</scope>
    <source>
        <strain evidence="7 8">DSM 18289</strain>
    </source>
</reference>
<comment type="similarity">
    <text evidence="4">Belongs to the cyclic nucleotide phosphodiesterase class-III family.</text>
</comment>
<dbReference type="CDD" id="cd00838">
    <property type="entry name" value="MPP_superfamily"/>
    <property type="match status" value="1"/>
</dbReference>
<dbReference type="InterPro" id="IPR050884">
    <property type="entry name" value="CNP_phosphodiesterase-III"/>
</dbReference>
<dbReference type="RefSeq" id="WP_097155277.1">
    <property type="nucleotide sequence ID" value="NZ_OBEL01000006.1"/>
</dbReference>
<evidence type="ECO:0000256" key="1">
    <source>
        <dbReference type="ARBA" id="ARBA00022723"/>
    </source>
</evidence>
<feature type="region of interest" description="Disordered" evidence="5">
    <location>
        <begin position="279"/>
        <end position="301"/>
    </location>
</feature>
<sequence length="301" mass="33419">MFELAHISDPHLGPLPEPTNLQLANKRIFGYVNWRRNRKGVMTSSVLDNLLEDLKAAKPDHLAITGDLVNLALPQEILNAQKWLRSLGPADWISVVQGNHDAYVPGSRLKAEQAWLDYMATDKHLADQISFPTLRVRDQVALIGVNSARATMPFMATGYFLAKQAHKLAEQLDHAKSLGQFRVVMIHHPPAPKATYWHKRLIGASLFRRVIQQHGAELILHGHTHLATRTTIKGPDRSVPVICVPSASQSPGGHKPSSAYNLFRISGEAGDWNCHMTQRGFSTPGEPIKDLGHHQLLGKEN</sequence>
<dbReference type="InterPro" id="IPR029052">
    <property type="entry name" value="Metallo-depent_PP-like"/>
</dbReference>
<dbReference type="Pfam" id="PF00149">
    <property type="entry name" value="Metallophos"/>
    <property type="match status" value="1"/>
</dbReference>
<keyword evidence="8" id="KW-1185">Reference proteome</keyword>